<name>A0ABQ5R986_9ACTN</name>
<sequence>MTVTYEVRARHWAHGWELHIDGVGVTQSRSLADAEEMVRDYITLDLGVKPHSFELIIRPEVGDGLDRDVADVRREIREAEEAQLKAAERSRALVRQLVARGLSGKDTARVLGISPQRVSQLLRARDSTPAPSRPRTKPAT</sequence>
<evidence type="ECO:0000313" key="2">
    <source>
        <dbReference type="EMBL" id="GLI02950.1"/>
    </source>
</evidence>
<dbReference type="Proteomes" id="UP001144280">
    <property type="component" value="Unassembled WGS sequence"/>
</dbReference>
<reference evidence="2" key="1">
    <citation type="submission" date="2022-12" db="EMBL/GenBank/DDBJ databases">
        <title>New Phytohabitans aurantiacus sp. RD004123 nov., an actinomycete isolated from soil.</title>
        <authorList>
            <person name="Triningsih D.W."/>
            <person name="Harunari E."/>
            <person name="Igarashi Y."/>
        </authorList>
    </citation>
    <scope>NUCLEOTIDE SEQUENCE</scope>
    <source>
        <strain evidence="2">RD004123</strain>
    </source>
</reference>
<protein>
    <recommendedName>
        <fullName evidence="4">Antitoxin HicB</fullName>
    </recommendedName>
</protein>
<dbReference type="RefSeq" id="WP_281904771.1">
    <property type="nucleotide sequence ID" value="NZ_BSDI01000073.1"/>
</dbReference>
<accession>A0ABQ5R986</accession>
<feature type="coiled-coil region" evidence="1">
    <location>
        <begin position="62"/>
        <end position="97"/>
    </location>
</feature>
<evidence type="ECO:0000256" key="1">
    <source>
        <dbReference type="SAM" id="Coils"/>
    </source>
</evidence>
<gene>
    <name evidence="2" type="ORF">Pa4123_82280</name>
</gene>
<keyword evidence="1" id="KW-0175">Coiled coil</keyword>
<dbReference type="EMBL" id="BSDI01000073">
    <property type="protein sequence ID" value="GLI02950.1"/>
    <property type="molecule type" value="Genomic_DNA"/>
</dbReference>
<evidence type="ECO:0000313" key="3">
    <source>
        <dbReference type="Proteomes" id="UP001144280"/>
    </source>
</evidence>
<keyword evidence="3" id="KW-1185">Reference proteome</keyword>
<evidence type="ECO:0008006" key="4">
    <source>
        <dbReference type="Google" id="ProtNLM"/>
    </source>
</evidence>
<proteinExistence type="predicted"/>
<organism evidence="2 3">
    <name type="scientific">Phytohabitans aurantiacus</name>
    <dbReference type="NCBI Taxonomy" id="3016789"/>
    <lineage>
        <taxon>Bacteria</taxon>
        <taxon>Bacillati</taxon>
        <taxon>Actinomycetota</taxon>
        <taxon>Actinomycetes</taxon>
        <taxon>Micromonosporales</taxon>
        <taxon>Micromonosporaceae</taxon>
    </lineage>
</organism>
<comment type="caution">
    <text evidence="2">The sequence shown here is derived from an EMBL/GenBank/DDBJ whole genome shotgun (WGS) entry which is preliminary data.</text>
</comment>